<feature type="compositionally biased region" description="Polar residues" evidence="1">
    <location>
        <begin position="835"/>
        <end position="849"/>
    </location>
</feature>
<feature type="compositionally biased region" description="Low complexity" evidence="1">
    <location>
        <begin position="29"/>
        <end position="56"/>
    </location>
</feature>
<feature type="compositionally biased region" description="Low complexity" evidence="1">
    <location>
        <begin position="870"/>
        <end position="882"/>
    </location>
</feature>
<feature type="compositionally biased region" description="Polar residues" evidence="1">
    <location>
        <begin position="18"/>
        <end position="28"/>
    </location>
</feature>
<feature type="compositionally biased region" description="Polar residues" evidence="1">
    <location>
        <begin position="771"/>
        <end position="782"/>
    </location>
</feature>
<feature type="compositionally biased region" description="Low complexity" evidence="1">
    <location>
        <begin position="148"/>
        <end position="157"/>
    </location>
</feature>
<feature type="region of interest" description="Disordered" evidence="1">
    <location>
        <begin position="870"/>
        <end position="889"/>
    </location>
</feature>
<feature type="compositionally biased region" description="Low complexity" evidence="1">
    <location>
        <begin position="667"/>
        <end position="686"/>
    </location>
</feature>
<feature type="compositionally biased region" description="Low complexity" evidence="1">
    <location>
        <begin position="215"/>
        <end position="225"/>
    </location>
</feature>
<feature type="compositionally biased region" description="Low complexity" evidence="1">
    <location>
        <begin position="483"/>
        <end position="506"/>
    </location>
</feature>
<evidence type="ECO:0000313" key="3">
    <source>
        <dbReference type="Proteomes" id="UP000297245"/>
    </source>
</evidence>
<proteinExistence type="predicted"/>
<feature type="region of interest" description="Disordered" evidence="1">
    <location>
        <begin position="104"/>
        <end position="187"/>
    </location>
</feature>
<feature type="compositionally biased region" description="Basic and acidic residues" evidence="1">
    <location>
        <begin position="698"/>
        <end position="709"/>
    </location>
</feature>
<feature type="compositionally biased region" description="Polar residues" evidence="1">
    <location>
        <begin position="538"/>
        <end position="554"/>
    </location>
</feature>
<feature type="region of interest" description="Disordered" evidence="1">
    <location>
        <begin position="324"/>
        <end position="596"/>
    </location>
</feature>
<feature type="compositionally biased region" description="Low complexity" evidence="1">
    <location>
        <begin position="447"/>
        <end position="467"/>
    </location>
</feature>
<sequence>MMNVTSPTTTKTMDEESTSTSTPANMDASTSFLSTSHLSSNSSNSNSLSIPSPTNSVSSYADTRIVRFDNECVLIPELQRIQKNGLFKKPMLITKSYSYALPPLWKRRNNNGSGSGEEGDLEPRSPSSSTASPELVFKVPVPSFMTKSPRSPVSPSMSPLPPCLVRRVPSDSYSPQSPPPPPQRRIQRRSSLPLPLDVVSHAHLHAHAHAHAQSHSHSSTTTASSFGFNPNKSPKIDSKMEKDVNIPETVPLRPCCPQCYPATENSIKDIIEGKQDEWKEHWSRGAKKRRSASLDETSSIGYGGLPFGASRSTGDASYNDNNGIKATFGDGEEESVGSDVCLDEPGSTDSARPGSSGSGSGFAAVSLNTPGRHERAVVSSRANSIHVDEVDKRRRLSALTEVSREGSRDNSRSGSRAGSRTGSRENLLEYNRVWEMQNGEKKDEEATTSTMTSNATITNSSNTTTKSLPPLSPIKTHIPPHLSSSKYSPSSSPTSTTSFSSTSRYYKSSHHSNNVPIRRLPTEDEDEDQLFPLPSPRRTPNASPSGSPLGSTRGSPAASPVPSPCASSSQINLVSSSNTKSGGGRLANLPAASASRESLAKVISDVMEKEKEGEGILGQSLSRKDRGDSGIGLGLPSGSGSGIGTGISVGTGRCEKGLLTPETPSNGSGMPMSMSPPSGTGRASPAPRSPSPLRHSHSHEGGESEEGRGEYGGSVESGVESTDSGEGKVPSISTVNGIKEKKESTPPSIPSSTIDSNQGTKPIPIPFPTPHSHSSNSDSPVENSGTNPNHPNPSSSPLTSFRKLKLFNRGGGHPQQSSGSENGVVEEEEQDENGITQSTPTKSLSSPTVTPKRRPSLQNAVAGVLRGVSSMGSSMSIGGVNSLGSTGGA</sequence>
<feature type="compositionally biased region" description="Low complexity" evidence="1">
    <location>
        <begin position="713"/>
        <end position="724"/>
    </location>
</feature>
<feature type="compositionally biased region" description="Basic and acidic residues" evidence="1">
    <location>
        <begin position="402"/>
        <end position="411"/>
    </location>
</feature>
<feature type="region of interest" description="Disordered" evidence="1">
    <location>
        <begin position="1"/>
        <end position="57"/>
    </location>
</feature>
<protein>
    <submittedName>
        <fullName evidence="2">Uncharacterized protein</fullName>
    </submittedName>
</protein>
<accession>A0A4S8LH42</accession>
<reference evidence="2 3" key="1">
    <citation type="journal article" date="2019" name="Nat. Ecol. Evol.">
        <title>Megaphylogeny resolves global patterns of mushroom evolution.</title>
        <authorList>
            <person name="Varga T."/>
            <person name="Krizsan K."/>
            <person name="Foldi C."/>
            <person name="Dima B."/>
            <person name="Sanchez-Garcia M."/>
            <person name="Sanchez-Ramirez S."/>
            <person name="Szollosi G.J."/>
            <person name="Szarkandi J.G."/>
            <person name="Papp V."/>
            <person name="Albert L."/>
            <person name="Andreopoulos W."/>
            <person name="Angelini C."/>
            <person name="Antonin V."/>
            <person name="Barry K.W."/>
            <person name="Bougher N.L."/>
            <person name="Buchanan P."/>
            <person name="Buyck B."/>
            <person name="Bense V."/>
            <person name="Catcheside P."/>
            <person name="Chovatia M."/>
            <person name="Cooper J."/>
            <person name="Damon W."/>
            <person name="Desjardin D."/>
            <person name="Finy P."/>
            <person name="Geml J."/>
            <person name="Haridas S."/>
            <person name="Hughes K."/>
            <person name="Justo A."/>
            <person name="Karasinski D."/>
            <person name="Kautmanova I."/>
            <person name="Kiss B."/>
            <person name="Kocsube S."/>
            <person name="Kotiranta H."/>
            <person name="LaButti K.M."/>
            <person name="Lechner B.E."/>
            <person name="Liimatainen K."/>
            <person name="Lipzen A."/>
            <person name="Lukacs Z."/>
            <person name="Mihaltcheva S."/>
            <person name="Morgado L.N."/>
            <person name="Niskanen T."/>
            <person name="Noordeloos M.E."/>
            <person name="Ohm R.A."/>
            <person name="Ortiz-Santana B."/>
            <person name="Ovrebo C."/>
            <person name="Racz N."/>
            <person name="Riley R."/>
            <person name="Savchenko A."/>
            <person name="Shiryaev A."/>
            <person name="Soop K."/>
            <person name="Spirin V."/>
            <person name="Szebenyi C."/>
            <person name="Tomsovsky M."/>
            <person name="Tulloss R.E."/>
            <person name="Uehling J."/>
            <person name="Grigoriev I.V."/>
            <person name="Vagvolgyi C."/>
            <person name="Papp T."/>
            <person name="Martin F.M."/>
            <person name="Miettinen O."/>
            <person name="Hibbett D.S."/>
            <person name="Nagy L.G."/>
        </authorList>
    </citation>
    <scope>NUCLEOTIDE SEQUENCE [LARGE SCALE GENOMIC DNA]</scope>
    <source>
        <strain evidence="2 3">CBS 962.96</strain>
    </source>
</reference>
<feature type="compositionally biased region" description="Low complexity" evidence="1">
    <location>
        <begin position="555"/>
        <end position="577"/>
    </location>
</feature>
<organism evidence="2 3">
    <name type="scientific">Dendrothele bispora (strain CBS 962.96)</name>
    <dbReference type="NCBI Taxonomy" id="1314807"/>
    <lineage>
        <taxon>Eukaryota</taxon>
        <taxon>Fungi</taxon>
        <taxon>Dikarya</taxon>
        <taxon>Basidiomycota</taxon>
        <taxon>Agaricomycotina</taxon>
        <taxon>Agaricomycetes</taxon>
        <taxon>Agaricomycetidae</taxon>
        <taxon>Agaricales</taxon>
        <taxon>Agaricales incertae sedis</taxon>
        <taxon>Dendrothele</taxon>
    </lineage>
</organism>
<dbReference type="Proteomes" id="UP000297245">
    <property type="component" value="Unassembled WGS sequence"/>
</dbReference>
<feature type="compositionally biased region" description="Gly residues" evidence="1">
    <location>
        <begin position="629"/>
        <end position="649"/>
    </location>
</feature>
<evidence type="ECO:0000256" key="1">
    <source>
        <dbReference type="SAM" id="MobiDB-lite"/>
    </source>
</evidence>
<name>A0A4S8LH42_DENBC</name>
<feature type="compositionally biased region" description="Polar residues" evidence="1">
    <location>
        <begin position="1"/>
        <end position="11"/>
    </location>
</feature>
<feature type="region of interest" description="Disordered" evidence="1">
    <location>
        <begin position="608"/>
        <end position="861"/>
    </location>
</feature>
<feature type="compositionally biased region" description="Low complexity" evidence="1">
    <location>
        <begin position="783"/>
        <end position="797"/>
    </location>
</feature>
<feature type="region of interest" description="Disordered" evidence="1">
    <location>
        <begin position="282"/>
        <end position="307"/>
    </location>
</feature>
<keyword evidence="3" id="KW-1185">Reference proteome</keyword>
<gene>
    <name evidence="2" type="ORF">K435DRAFT_315385</name>
</gene>
<feature type="region of interest" description="Disordered" evidence="1">
    <location>
        <begin position="206"/>
        <end position="238"/>
    </location>
</feature>
<feature type="compositionally biased region" description="Low complexity" evidence="1">
    <location>
        <begin position="412"/>
        <end position="421"/>
    </location>
</feature>
<evidence type="ECO:0000313" key="2">
    <source>
        <dbReference type="EMBL" id="THU88347.1"/>
    </source>
</evidence>
<dbReference type="OrthoDB" id="3269282at2759"/>
<dbReference type="EMBL" id="ML179412">
    <property type="protein sequence ID" value="THU88347.1"/>
    <property type="molecule type" value="Genomic_DNA"/>
</dbReference>
<dbReference type="AlphaFoldDB" id="A0A4S8LH42"/>